<accession>A0A1X1ZTT1</accession>
<dbReference type="InterPro" id="IPR037401">
    <property type="entry name" value="SnoaL-like"/>
</dbReference>
<feature type="domain" description="SnoaL-like" evidence="1">
    <location>
        <begin position="15"/>
        <end position="132"/>
    </location>
</feature>
<sequence>MKDMPMPFRRKVDIVTDYLDRIGSLDFDGAGQHLADDAVMMVPFTPSIEEVPPLVGKEAILEQMRGVMQEAFVRMDFTVDEWYDVSDSDALIAEYHSVCPLKGLKGPQGRAGEYRNSYVGVFRFQGDKIALHKEYFNPTKLTALAETGGHDRA</sequence>
<dbReference type="Pfam" id="PF12680">
    <property type="entry name" value="SnoaL_2"/>
    <property type="match status" value="1"/>
</dbReference>
<dbReference type="EMBL" id="LQPH01000081">
    <property type="protein sequence ID" value="ORW27094.1"/>
    <property type="molecule type" value="Genomic_DNA"/>
</dbReference>
<reference evidence="2 3" key="1">
    <citation type="submission" date="2016-01" db="EMBL/GenBank/DDBJ databases">
        <title>The new phylogeny of the genus Mycobacterium.</title>
        <authorList>
            <person name="Tarcisio F."/>
            <person name="Conor M."/>
            <person name="Antonella G."/>
            <person name="Elisabetta G."/>
            <person name="Giulia F.S."/>
            <person name="Sara T."/>
            <person name="Anna F."/>
            <person name="Clotilde B."/>
            <person name="Roberto B."/>
            <person name="Veronica D.S."/>
            <person name="Fabio R."/>
            <person name="Monica P."/>
            <person name="Olivier J."/>
            <person name="Enrico T."/>
            <person name="Nicola S."/>
        </authorList>
    </citation>
    <scope>NUCLEOTIDE SEQUENCE [LARGE SCALE GENOMIC DNA]</scope>
    <source>
        <strain evidence="2 3">DSM 44803</strain>
    </source>
</reference>
<evidence type="ECO:0000313" key="3">
    <source>
        <dbReference type="Proteomes" id="UP000193781"/>
    </source>
</evidence>
<protein>
    <recommendedName>
        <fullName evidence="1">SnoaL-like domain-containing protein</fullName>
    </recommendedName>
</protein>
<gene>
    <name evidence="2" type="ORF">AWC17_29520</name>
</gene>
<dbReference type="AlphaFoldDB" id="A0A1X1ZTT1"/>
<keyword evidence="3" id="KW-1185">Reference proteome</keyword>
<comment type="caution">
    <text evidence="2">The sequence shown here is derived from an EMBL/GenBank/DDBJ whole genome shotgun (WGS) entry which is preliminary data.</text>
</comment>
<dbReference type="SUPFAM" id="SSF54427">
    <property type="entry name" value="NTF2-like"/>
    <property type="match status" value="1"/>
</dbReference>
<evidence type="ECO:0000259" key="1">
    <source>
        <dbReference type="Pfam" id="PF12680"/>
    </source>
</evidence>
<dbReference type="STRING" id="244292.ABW17_02415"/>
<organism evidence="2 3">
    <name type="scientific">Mycobacterium nebraskense</name>
    <dbReference type="NCBI Taxonomy" id="244292"/>
    <lineage>
        <taxon>Bacteria</taxon>
        <taxon>Bacillati</taxon>
        <taxon>Actinomycetota</taxon>
        <taxon>Actinomycetes</taxon>
        <taxon>Mycobacteriales</taxon>
        <taxon>Mycobacteriaceae</taxon>
        <taxon>Mycobacterium</taxon>
    </lineage>
</organism>
<name>A0A1X1ZTT1_9MYCO</name>
<dbReference type="InterPro" id="IPR032710">
    <property type="entry name" value="NTF2-like_dom_sf"/>
</dbReference>
<proteinExistence type="predicted"/>
<dbReference type="Proteomes" id="UP000193781">
    <property type="component" value="Unassembled WGS sequence"/>
</dbReference>
<evidence type="ECO:0000313" key="2">
    <source>
        <dbReference type="EMBL" id="ORW27094.1"/>
    </source>
</evidence>
<dbReference type="Gene3D" id="3.10.450.50">
    <property type="match status" value="1"/>
</dbReference>